<dbReference type="AlphaFoldDB" id="A0A644YPK1"/>
<dbReference type="Gene3D" id="3.40.50.1820">
    <property type="entry name" value="alpha/beta hydrolase"/>
    <property type="match status" value="1"/>
</dbReference>
<dbReference type="InterPro" id="IPR054579">
    <property type="entry name" value="GCE-like_dom"/>
</dbReference>
<evidence type="ECO:0000256" key="3">
    <source>
        <dbReference type="ARBA" id="ARBA00022801"/>
    </source>
</evidence>
<accession>A0A644YPK1</accession>
<proteinExistence type="predicted"/>
<dbReference type="InterPro" id="IPR029058">
    <property type="entry name" value="AB_hydrolase_fold"/>
</dbReference>
<comment type="caution">
    <text evidence="5">The sequence shown here is derived from an EMBL/GenBank/DDBJ whole genome shotgun (WGS) entry which is preliminary data.</text>
</comment>
<keyword evidence="3 5" id="KW-0378">Hydrolase</keyword>
<dbReference type="SUPFAM" id="SSF53474">
    <property type="entry name" value="alpha/beta-Hydrolases"/>
    <property type="match status" value="1"/>
</dbReference>
<evidence type="ECO:0000256" key="1">
    <source>
        <dbReference type="ARBA" id="ARBA00022487"/>
    </source>
</evidence>
<dbReference type="EC" id="3.1.1.-" evidence="5"/>
<feature type="domain" description="4-O-methyl-glucuronoyl methylesterase-like" evidence="4">
    <location>
        <begin position="232"/>
        <end position="370"/>
    </location>
</feature>
<sequence>MCTNIGNRKRNFGLLIVWLFATLVYAQQNVNYDESKVPAYVLPKILQCENGETVKSVEQWEKQRRPELIELFASHVYGRTPDAKIDVTYELLTEDPHAMNGKATGKQVKFTFSNGKKKVEALLLMYIPNKPTGKVPVFVGYNFKGNHSTTSDTTVLYSPVFQLVKEADHTDWERGTQASRWSYDKIIDRGYAIATMCYHDIFPDKPELRDHSIVSLFPGYDPEAIAPDEWQAIGAWAWGSSRIVDFLETQEKIDCNKIVIMGHSRQGKAALWAGAQDERFQIVISNDSGCGGAALFRRRFGETIATINKAFPHWFCKNFRRYDNREESLPVDQHELIALIAPRKVYVASAEKDLWADPKGEFLSAYYAGPAYRLYGLSTIESDEMPKLHEPIMEDIGYHIRAGEHDVTEYDWECYLDFADKHFKN</sequence>
<evidence type="ECO:0000313" key="5">
    <source>
        <dbReference type="EMBL" id="MPM28423.1"/>
    </source>
</evidence>
<keyword evidence="1" id="KW-0719">Serine esterase</keyword>
<protein>
    <submittedName>
        <fullName evidence="5">Carbohydrate esterase</fullName>
        <ecNumber evidence="5">3.1.1.-</ecNumber>
    </submittedName>
</protein>
<gene>
    <name evidence="5" type="ORF">SDC9_74945</name>
</gene>
<dbReference type="Pfam" id="PF22244">
    <property type="entry name" value="GCE_fung"/>
    <property type="match status" value="1"/>
</dbReference>
<evidence type="ECO:0000259" key="4">
    <source>
        <dbReference type="Pfam" id="PF22244"/>
    </source>
</evidence>
<keyword evidence="2" id="KW-0732">Signal</keyword>
<reference evidence="5" key="1">
    <citation type="submission" date="2019-08" db="EMBL/GenBank/DDBJ databases">
        <authorList>
            <person name="Kucharzyk K."/>
            <person name="Murdoch R.W."/>
            <person name="Higgins S."/>
            <person name="Loffler F."/>
        </authorList>
    </citation>
    <scope>NUCLEOTIDE SEQUENCE</scope>
</reference>
<dbReference type="EMBL" id="VSSQ01005249">
    <property type="protein sequence ID" value="MPM28423.1"/>
    <property type="molecule type" value="Genomic_DNA"/>
</dbReference>
<dbReference type="GO" id="GO:0052689">
    <property type="term" value="F:carboxylic ester hydrolase activity"/>
    <property type="evidence" value="ECO:0007669"/>
    <property type="project" value="UniProtKB-KW"/>
</dbReference>
<evidence type="ECO:0000256" key="2">
    <source>
        <dbReference type="ARBA" id="ARBA00022729"/>
    </source>
</evidence>
<organism evidence="5">
    <name type="scientific">bioreactor metagenome</name>
    <dbReference type="NCBI Taxonomy" id="1076179"/>
    <lineage>
        <taxon>unclassified sequences</taxon>
        <taxon>metagenomes</taxon>
        <taxon>ecological metagenomes</taxon>
    </lineage>
</organism>
<name>A0A644YPK1_9ZZZZ</name>